<dbReference type="RefSeq" id="XP_022145662.1">
    <property type="nucleotide sequence ID" value="XM_022289970.1"/>
</dbReference>
<dbReference type="AlphaFoldDB" id="A0A6J1CXC1"/>
<evidence type="ECO:0000256" key="1">
    <source>
        <dbReference type="SAM" id="MobiDB-lite"/>
    </source>
</evidence>
<protein>
    <submittedName>
        <fullName evidence="3">Transcriptional regulator ATRX homolog</fullName>
    </submittedName>
</protein>
<reference evidence="3" key="1">
    <citation type="submission" date="2025-08" db="UniProtKB">
        <authorList>
            <consortium name="RefSeq"/>
        </authorList>
    </citation>
    <scope>IDENTIFICATION</scope>
    <source>
        <strain evidence="3">OHB3-1</strain>
    </source>
</reference>
<feature type="compositionally biased region" description="Acidic residues" evidence="1">
    <location>
        <begin position="255"/>
        <end position="264"/>
    </location>
</feature>
<feature type="compositionally biased region" description="Polar residues" evidence="1">
    <location>
        <begin position="225"/>
        <end position="234"/>
    </location>
</feature>
<dbReference type="KEGG" id="mcha:111015025"/>
<evidence type="ECO:0000313" key="3">
    <source>
        <dbReference type="RefSeq" id="XP_022145662.1"/>
    </source>
</evidence>
<sequence>MSSEDQKPIKKSKVELDEMEDGMSLGSIFQAKKKKLSNGGSKPLSNLKKEELQGEDGVGKSPKMGSGSVPKGTKVKKEERFNSSDDDYDETPSKKSSAAKRDMEPKKKKKVKEEEKSKTSKAKQESQKKERREKKVYDLPGQKRDPPEERDPLRIFYETLHKQLPHSEMAQFWMMESGLLSKEEAKKVFEKKQKKAPLQKLSSPVKAVTAVKSVTKTAIVKKTVQSSPLSSNKKTTVDSKVMTKQSKKRKSKDESSEDESDDDFIISRSVKKKPRAA</sequence>
<proteinExistence type="predicted"/>
<feature type="region of interest" description="Disordered" evidence="1">
    <location>
        <begin position="221"/>
        <end position="277"/>
    </location>
</feature>
<dbReference type="Proteomes" id="UP000504603">
    <property type="component" value="Unplaced"/>
</dbReference>
<feature type="region of interest" description="Disordered" evidence="1">
    <location>
        <begin position="34"/>
        <end position="152"/>
    </location>
</feature>
<dbReference type="PANTHER" id="PTHR33828">
    <property type="entry name" value="OS05G0596200 PROTEIN"/>
    <property type="match status" value="1"/>
</dbReference>
<keyword evidence="2" id="KW-1185">Reference proteome</keyword>
<dbReference type="GeneID" id="111015025"/>
<accession>A0A6J1CXC1</accession>
<gene>
    <name evidence="3" type="primary">LOC111015025</name>
</gene>
<name>A0A6J1CXC1_MOMCH</name>
<evidence type="ECO:0000313" key="2">
    <source>
        <dbReference type="Proteomes" id="UP000504603"/>
    </source>
</evidence>
<feature type="region of interest" description="Disordered" evidence="1">
    <location>
        <begin position="1"/>
        <end position="22"/>
    </location>
</feature>
<feature type="compositionally biased region" description="Basic and acidic residues" evidence="1">
    <location>
        <begin position="99"/>
        <end position="152"/>
    </location>
</feature>
<organism evidence="2 3">
    <name type="scientific">Momordica charantia</name>
    <name type="common">Bitter gourd</name>
    <name type="synonym">Balsam pear</name>
    <dbReference type="NCBI Taxonomy" id="3673"/>
    <lineage>
        <taxon>Eukaryota</taxon>
        <taxon>Viridiplantae</taxon>
        <taxon>Streptophyta</taxon>
        <taxon>Embryophyta</taxon>
        <taxon>Tracheophyta</taxon>
        <taxon>Spermatophyta</taxon>
        <taxon>Magnoliopsida</taxon>
        <taxon>eudicotyledons</taxon>
        <taxon>Gunneridae</taxon>
        <taxon>Pentapetalae</taxon>
        <taxon>rosids</taxon>
        <taxon>fabids</taxon>
        <taxon>Cucurbitales</taxon>
        <taxon>Cucurbitaceae</taxon>
        <taxon>Momordiceae</taxon>
        <taxon>Momordica</taxon>
    </lineage>
</organism>
<dbReference type="OrthoDB" id="361835at2759"/>
<feature type="compositionally biased region" description="Basic and acidic residues" evidence="1">
    <location>
        <begin position="1"/>
        <end position="16"/>
    </location>
</feature>
<dbReference type="PANTHER" id="PTHR33828:SF2">
    <property type="entry name" value="NUCLEOLIN"/>
    <property type="match status" value="1"/>
</dbReference>